<keyword evidence="3 5" id="KW-0012">Acyltransferase</keyword>
<evidence type="ECO:0000313" key="7">
    <source>
        <dbReference type="EMBL" id="MDI5964597.1"/>
    </source>
</evidence>
<gene>
    <name evidence="7" type="primary">lipB</name>
    <name evidence="7" type="ORF">POF43_018000</name>
</gene>
<protein>
    <recommendedName>
        <fullName evidence="5">Octanoyltransferase</fullName>
        <ecNumber evidence="5">2.3.1.181</ecNumber>
    </recommendedName>
</protein>
<keyword evidence="8" id="KW-1185">Reference proteome</keyword>
<comment type="catalytic activity">
    <reaction evidence="5">
        <text>octanoyl-[ACP] + L-lysyl-[protein] = N(6)-octanoyl-L-lysyl-[protein] + holo-[ACP] + H(+)</text>
        <dbReference type="Rhea" id="RHEA:17665"/>
        <dbReference type="Rhea" id="RHEA-COMP:9636"/>
        <dbReference type="Rhea" id="RHEA-COMP:9685"/>
        <dbReference type="Rhea" id="RHEA-COMP:9752"/>
        <dbReference type="Rhea" id="RHEA-COMP:9928"/>
        <dbReference type="ChEBI" id="CHEBI:15378"/>
        <dbReference type="ChEBI" id="CHEBI:29969"/>
        <dbReference type="ChEBI" id="CHEBI:64479"/>
        <dbReference type="ChEBI" id="CHEBI:78463"/>
        <dbReference type="ChEBI" id="CHEBI:78809"/>
        <dbReference type="EC" id="2.3.1.181"/>
    </reaction>
</comment>
<comment type="similarity">
    <text evidence="5">Belongs to the LipB family.</text>
</comment>
<dbReference type="EMBL" id="JAAGKO020000025">
    <property type="protein sequence ID" value="MDI5964597.1"/>
    <property type="molecule type" value="Genomic_DNA"/>
</dbReference>
<proteinExistence type="inferred from homology"/>
<keyword evidence="2 5" id="KW-0808">Transferase</keyword>
<evidence type="ECO:0000256" key="4">
    <source>
        <dbReference type="ARBA" id="ARBA00024732"/>
    </source>
</evidence>
<sequence length="222" mass="23623">MGVAPRGPGVGERELERVDLGEVPYIEAIERMGRWVHQRQEGLIADRLALLTHPPVITYSARTPRRELPLHAGIPLVEADRGGQATYHGPGQLIGYLVVDLRERGPGDVVRRLEEGLITALDSLGLRAVRRDTPTQGPEPGRGRTPGHTKVASIGMRIRGGVTSHGFALSVAPDLAPFSTFTACGLPEVAMTSLKEMAAAMDEPAPAERAVRDAVAAALGAV</sequence>
<dbReference type="PANTHER" id="PTHR10993">
    <property type="entry name" value="OCTANOYLTRANSFERASE"/>
    <property type="match status" value="1"/>
</dbReference>
<dbReference type="InterPro" id="IPR004143">
    <property type="entry name" value="BPL_LPL_catalytic"/>
</dbReference>
<dbReference type="PIRSF" id="PIRSF016262">
    <property type="entry name" value="LPLase"/>
    <property type="match status" value="1"/>
</dbReference>
<dbReference type="PROSITE" id="PS01313">
    <property type="entry name" value="LIPB"/>
    <property type="match status" value="1"/>
</dbReference>
<dbReference type="SUPFAM" id="SSF55681">
    <property type="entry name" value="Class II aaRS and biotin synthetases"/>
    <property type="match status" value="1"/>
</dbReference>
<reference evidence="7 8" key="1">
    <citation type="submission" date="2023-05" db="EMBL/GenBank/DDBJ databases">
        <title>Streptantibioticus silvisoli sp. nov., acidotolerant actinomycetes 1 from pine litter.</title>
        <authorList>
            <person name="Swiecimska M."/>
            <person name="Golinska P."/>
            <person name="Sangal V."/>
            <person name="Wachnowicz B."/>
            <person name="Goodfellow M."/>
        </authorList>
    </citation>
    <scope>NUCLEOTIDE SEQUENCE [LARGE SCALE GENOMIC DNA]</scope>
    <source>
        <strain evidence="7 8">SL54</strain>
    </source>
</reference>
<dbReference type="InterPro" id="IPR045864">
    <property type="entry name" value="aa-tRNA-synth_II/BPL/LPL"/>
</dbReference>
<dbReference type="Gene3D" id="3.30.930.10">
    <property type="entry name" value="Bira Bifunctional Protein, Domain 2"/>
    <property type="match status" value="1"/>
</dbReference>
<evidence type="ECO:0000256" key="2">
    <source>
        <dbReference type="ARBA" id="ARBA00022679"/>
    </source>
</evidence>
<name>A0ABT6W1H5_9ACTN</name>
<dbReference type="InterPro" id="IPR000544">
    <property type="entry name" value="Octanoyltransferase"/>
</dbReference>
<dbReference type="Pfam" id="PF21948">
    <property type="entry name" value="LplA-B_cat"/>
    <property type="match status" value="1"/>
</dbReference>
<evidence type="ECO:0000256" key="1">
    <source>
        <dbReference type="ARBA" id="ARBA00004821"/>
    </source>
</evidence>
<dbReference type="CDD" id="cd16444">
    <property type="entry name" value="LipB"/>
    <property type="match status" value="1"/>
</dbReference>
<dbReference type="RefSeq" id="WP_271323854.1">
    <property type="nucleotide sequence ID" value="NZ_JAAGKO020000025.1"/>
</dbReference>
<evidence type="ECO:0000259" key="6">
    <source>
        <dbReference type="PROSITE" id="PS51733"/>
    </source>
</evidence>
<feature type="domain" description="BPL/LPL catalytic" evidence="6">
    <location>
        <begin position="42"/>
        <end position="222"/>
    </location>
</feature>
<evidence type="ECO:0000256" key="5">
    <source>
        <dbReference type="PIRNR" id="PIRNR016262"/>
    </source>
</evidence>
<comment type="pathway">
    <text evidence="1 5">Protein modification; protein lipoylation via endogenous pathway; protein N(6)-(lipoyl)lysine from octanoyl-[acyl-carrier-protein]: step 1/2.</text>
</comment>
<dbReference type="PANTHER" id="PTHR10993:SF7">
    <property type="entry name" value="LIPOYLTRANSFERASE 2, MITOCHONDRIAL-RELATED"/>
    <property type="match status" value="1"/>
</dbReference>
<dbReference type="InterPro" id="IPR020605">
    <property type="entry name" value="Octanoyltransferase_CS"/>
</dbReference>
<dbReference type="EC" id="2.3.1.181" evidence="5"/>
<organism evidence="7 8">
    <name type="scientific">Streptantibioticus silvisoli</name>
    <dbReference type="NCBI Taxonomy" id="2705255"/>
    <lineage>
        <taxon>Bacteria</taxon>
        <taxon>Bacillati</taxon>
        <taxon>Actinomycetota</taxon>
        <taxon>Actinomycetes</taxon>
        <taxon>Kitasatosporales</taxon>
        <taxon>Streptomycetaceae</taxon>
        <taxon>Streptantibioticus</taxon>
    </lineage>
</organism>
<evidence type="ECO:0000313" key="8">
    <source>
        <dbReference type="Proteomes" id="UP001156398"/>
    </source>
</evidence>
<dbReference type="GO" id="GO:0033819">
    <property type="term" value="F:lipoyl(octanoyl) transferase activity"/>
    <property type="evidence" value="ECO:0007669"/>
    <property type="project" value="UniProtKB-EC"/>
</dbReference>
<dbReference type="Proteomes" id="UP001156398">
    <property type="component" value="Unassembled WGS sequence"/>
</dbReference>
<dbReference type="PROSITE" id="PS51733">
    <property type="entry name" value="BPL_LPL_CATALYTIC"/>
    <property type="match status" value="1"/>
</dbReference>
<dbReference type="NCBIfam" id="TIGR00214">
    <property type="entry name" value="lipB"/>
    <property type="match status" value="1"/>
</dbReference>
<evidence type="ECO:0000256" key="3">
    <source>
        <dbReference type="ARBA" id="ARBA00023315"/>
    </source>
</evidence>
<accession>A0ABT6W1H5</accession>
<comment type="caution">
    <text evidence="7">The sequence shown here is derived from an EMBL/GenBank/DDBJ whole genome shotgun (WGS) entry which is preliminary data.</text>
</comment>
<comment type="function">
    <text evidence="4 5">Catalyzes the transfer of endogenously produced octanoic acid from octanoyl-acyl-carrier-protein onto the lipoyl domains of lipoate-dependent enzymes. Lipoyl-ACP can also act as a substrate although octanoyl-ACP is likely to be the physiological substrate.</text>
</comment>